<dbReference type="Pfam" id="PF09611">
    <property type="entry name" value="Cas_Csy1"/>
    <property type="match status" value="1"/>
</dbReference>
<evidence type="ECO:0000313" key="2">
    <source>
        <dbReference type="Proteomes" id="UP000247811"/>
    </source>
</evidence>
<organism evidence="1 2">
    <name type="scientific">Sphaerotilus hippei</name>
    <dbReference type="NCBI Taxonomy" id="744406"/>
    <lineage>
        <taxon>Bacteria</taxon>
        <taxon>Pseudomonadati</taxon>
        <taxon>Pseudomonadota</taxon>
        <taxon>Betaproteobacteria</taxon>
        <taxon>Burkholderiales</taxon>
        <taxon>Sphaerotilaceae</taxon>
        <taxon>Sphaerotilus</taxon>
    </lineage>
</organism>
<dbReference type="EMBL" id="QJJS01000015">
    <property type="protein sequence ID" value="PXW94114.1"/>
    <property type="molecule type" value="Genomic_DNA"/>
</dbReference>
<reference evidence="1 2" key="1">
    <citation type="submission" date="2018-05" db="EMBL/GenBank/DDBJ databases">
        <title>Genomic Encyclopedia of Type Strains, Phase IV (KMG-IV): sequencing the most valuable type-strain genomes for metagenomic binning, comparative biology and taxonomic classification.</title>
        <authorList>
            <person name="Goeker M."/>
        </authorList>
    </citation>
    <scope>NUCLEOTIDE SEQUENCE [LARGE SCALE GENOMIC DNA]</scope>
    <source>
        <strain evidence="1 2">DSM 566</strain>
    </source>
</reference>
<proteinExistence type="predicted"/>
<name>A0A318GXS5_9BURK</name>
<comment type="caution">
    <text evidence="1">The sequence shown here is derived from an EMBL/GenBank/DDBJ whole genome shotgun (WGS) entry which is preliminary data.</text>
</comment>
<gene>
    <name evidence="1" type="ORF">C7444_1156</name>
</gene>
<dbReference type="OrthoDB" id="9815616at2"/>
<dbReference type="InterPro" id="IPR013397">
    <property type="entry name" value="CRISPR-assoc_prot_Csy1"/>
</dbReference>
<dbReference type="NCBIfam" id="TIGR02564">
    <property type="entry name" value="cas_Csy1"/>
    <property type="match status" value="1"/>
</dbReference>
<evidence type="ECO:0000313" key="1">
    <source>
        <dbReference type="EMBL" id="PXW94114.1"/>
    </source>
</evidence>
<accession>A0A318GXS5</accession>
<dbReference type="AlphaFoldDB" id="A0A318GXS5"/>
<sequence length="431" mass="47988">MSNLSGRSAVIRAVIAQFLKERCDAKLEKLKADDPQRDVAAQALRAQYEHSTWLGDAARRVSQIQAVTHSLKPTHPDAKGTNLYCPPAGLPPQVLVGSHCLGDDFASDVVGNAAALDVFKLLKLEHEGRNLLALMLAGDADVAAALSDQPEQAAEWVEAFTSLVQARGRVASHTLAKQVYWLVGEDPVSDADFHLLAPLYASSLAHQVHAVIQDDRFSEAAKEARQARREKEFHERPTRDYLNLAVQKLGGTKPQNVSQLNSERGGNNYLLASLPPVWQARDLAPLLRSDTLFKRFERQDGVWQAVKALRDFLETDPPKTMDTRDARDELALELISHFVLFGVAFRTLPDGWSDDPECRLHPAEKVWVDAGAADERPSDWPDVLAGRYANWLNGQLSSKQRLHMGDPEHQHWQTELADELAAYEWEMSHAD</sequence>
<keyword evidence="2" id="KW-1185">Reference proteome</keyword>
<dbReference type="Proteomes" id="UP000247811">
    <property type="component" value="Unassembled WGS sequence"/>
</dbReference>
<dbReference type="RefSeq" id="WP_110401628.1">
    <property type="nucleotide sequence ID" value="NZ_QJJS01000015.1"/>
</dbReference>
<protein>
    <submittedName>
        <fullName evidence="1">CRISPR-associated Csy1 family protein</fullName>
    </submittedName>
</protein>